<keyword evidence="1" id="KW-0812">Transmembrane</keyword>
<comment type="caution">
    <text evidence="2">The sequence shown here is derived from an EMBL/GenBank/DDBJ whole genome shotgun (WGS) entry which is preliminary data.</text>
</comment>
<evidence type="ECO:0000313" key="2">
    <source>
        <dbReference type="EMBL" id="MBB3996562.1"/>
    </source>
</evidence>
<accession>A0A7W6E8A0</accession>
<dbReference type="AlphaFoldDB" id="A0A7W6E8A0"/>
<keyword evidence="1" id="KW-0472">Membrane</keyword>
<evidence type="ECO:0000313" key="3">
    <source>
        <dbReference type="Proteomes" id="UP000542776"/>
    </source>
</evidence>
<feature type="transmembrane region" description="Helical" evidence="1">
    <location>
        <begin position="42"/>
        <end position="61"/>
    </location>
</feature>
<dbReference type="RefSeq" id="WP_183197292.1">
    <property type="nucleotide sequence ID" value="NZ_JACIEK010000001.1"/>
</dbReference>
<feature type="transmembrane region" description="Helical" evidence="1">
    <location>
        <begin position="12"/>
        <end position="30"/>
    </location>
</feature>
<evidence type="ECO:0008006" key="4">
    <source>
        <dbReference type="Google" id="ProtNLM"/>
    </source>
</evidence>
<reference evidence="2 3" key="1">
    <citation type="submission" date="2020-08" db="EMBL/GenBank/DDBJ databases">
        <title>Genomic Encyclopedia of Type Strains, Phase IV (KMG-IV): sequencing the most valuable type-strain genomes for metagenomic binning, comparative biology and taxonomic classification.</title>
        <authorList>
            <person name="Goeker M."/>
        </authorList>
    </citation>
    <scope>NUCLEOTIDE SEQUENCE [LARGE SCALE GENOMIC DNA]</scope>
    <source>
        <strain evidence="2 3">DSM 102238</strain>
    </source>
</reference>
<keyword evidence="3" id="KW-1185">Reference proteome</keyword>
<proteinExistence type="predicted"/>
<dbReference type="EMBL" id="JACIEK010000001">
    <property type="protein sequence ID" value="MBB3996562.1"/>
    <property type="molecule type" value="Genomic_DNA"/>
</dbReference>
<evidence type="ECO:0000256" key="1">
    <source>
        <dbReference type="SAM" id="Phobius"/>
    </source>
</evidence>
<keyword evidence="1" id="KW-1133">Transmembrane helix</keyword>
<sequence>MTDTKNWWASKTVWGGLVALCGGLASLFGLEIDGSLNDNLVSALIEAAGAIGAVVAIFGRFDARATLR</sequence>
<name>A0A7W6E8A0_9HYPH</name>
<gene>
    <name evidence="2" type="ORF">GGR04_000383</name>
</gene>
<dbReference type="Proteomes" id="UP000542776">
    <property type="component" value="Unassembled WGS sequence"/>
</dbReference>
<protein>
    <recommendedName>
        <fullName evidence="4">Holin</fullName>
    </recommendedName>
</protein>
<organism evidence="2 3">
    <name type="scientific">Aureimonas pseudogalii</name>
    <dbReference type="NCBI Taxonomy" id="1744844"/>
    <lineage>
        <taxon>Bacteria</taxon>
        <taxon>Pseudomonadati</taxon>
        <taxon>Pseudomonadota</taxon>
        <taxon>Alphaproteobacteria</taxon>
        <taxon>Hyphomicrobiales</taxon>
        <taxon>Aurantimonadaceae</taxon>
        <taxon>Aureimonas</taxon>
    </lineage>
</organism>